<feature type="compositionally biased region" description="Basic and acidic residues" evidence="3">
    <location>
        <begin position="1089"/>
        <end position="1107"/>
    </location>
</feature>
<dbReference type="AlphaFoldDB" id="A0A927U4P7"/>
<feature type="compositionally biased region" description="Basic and acidic residues" evidence="3">
    <location>
        <begin position="1056"/>
        <end position="1082"/>
    </location>
</feature>
<evidence type="ECO:0000313" key="5">
    <source>
        <dbReference type="EMBL" id="MBE5918206.1"/>
    </source>
</evidence>
<dbReference type="Proteomes" id="UP000766246">
    <property type="component" value="Unassembled WGS sequence"/>
</dbReference>
<evidence type="ECO:0000256" key="1">
    <source>
        <dbReference type="ARBA" id="ARBA00006865"/>
    </source>
</evidence>
<dbReference type="InterPro" id="IPR008979">
    <property type="entry name" value="Galactose-bd-like_sf"/>
</dbReference>
<dbReference type="InterPro" id="IPR003305">
    <property type="entry name" value="CenC_carb-bd"/>
</dbReference>
<evidence type="ECO:0000256" key="2">
    <source>
        <dbReference type="ARBA" id="ARBA00022801"/>
    </source>
</evidence>
<feature type="region of interest" description="Disordered" evidence="3">
    <location>
        <begin position="971"/>
        <end position="1107"/>
    </location>
</feature>
<dbReference type="Gene3D" id="2.60.120.200">
    <property type="match status" value="2"/>
</dbReference>
<comment type="caution">
    <text evidence="5">The sequence shown here is derived from an EMBL/GenBank/DDBJ whole genome shotgun (WGS) entry which is preliminary data.</text>
</comment>
<keyword evidence="2 5" id="KW-0378">Hydrolase</keyword>
<dbReference type="Gene3D" id="2.60.120.260">
    <property type="entry name" value="Galactose-binding domain-like"/>
    <property type="match status" value="4"/>
</dbReference>
<evidence type="ECO:0000256" key="3">
    <source>
        <dbReference type="SAM" id="MobiDB-lite"/>
    </source>
</evidence>
<dbReference type="InterPro" id="IPR000757">
    <property type="entry name" value="Beta-glucanase-like"/>
</dbReference>
<evidence type="ECO:0000259" key="4">
    <source>
        <dbReference type="PROSITE" id="PS51762"/>
    </source>
</evidence>
<dbReference type="SUPFAM" id="SSF49899">
    <property type="entry name" value="Concanavalin A-like lectins/glucanases"/>
    <property type="match status" value="2"/>
</dbReference>
<evidence type="ECO:0000313" key="6">
    <source>
        <dbReference type="Proteomes" id="UP000766246"/>
    </source>
</evidence>
<gene>
    <name evidence="5" type="ORF">E7272_00025</name>
</gene>
<dbReference type="InterPro" id="IPR050546">
    <property type="entry name" value="Glycosyl_Hydrlase_16"/>
</dbReference>
<dbReference type="PANTHER" id="PTHR10963:SF55">
    <property type="entry name" value="GLYCOSIDE HYDROLASE FAMILY 16 PROTEIN"/>
    <property type="match status" value="1"/>
</dbReference>
<feature type="compositionally biased region" description="Low complexity" evidence="3">
    <location>
        <begin position="983"/>
        <end position="1011"/>
    </location>
</feature>
<dbReference type="GO" id="GO:0005975">
    <property type="term" value="P:carbohydrate metabolic process"/>
    <property type="evidence" value="ECO:0007669"/>
    <property type="project" value="InterPro"/>
</dbReference>
<proteinExistence type="inferred from homology"/>
<dbReference type="GO" id="GO:0004553">
    <property type="term" value="F:hydrolase activity, hydrolyzing O-glycosyl compounds"/>
    <property type="evidence" value="ECO:0007669"/>
    <property type="project" value="InterPro"/>
</dbReference>
<dbReference type="SUPFAM" id="SSF49785">
    <property type="entry name" value="Galactose-binding domain-like"/>
    <property type="match status" value="4"/>
</dbReference>
<dbReference type="InterPro" id="IPR013320">
    <property type="entry name" value="ConA-like_dom_sf"/>
</dbReference>
<dbReference type="EMBL" id="SVER01000001">
    <property type="protein sequence ID" value="MBE5918206.1"/>
    <property type="molecule type" value="Genomic_DNA"/>
</dbReference>
<dbReference type="CDD" id="cd08023">
    <property type="entry name" value="GH16_laminarinase_like"/>
    <property type="match status" value="1"/>
</dbReference>
<sequence>MDVMRNGKIVRALALGMAGMMAFTGIPVEAKAGSKDSIKDKYSDEGYSLVWNDEFDGDSLNLNDWNVEKHEPGWVNSELQRYTGIEEGNIQVKDGNMVIKPHVEEITDGEASEPEEEKITHVSFDFTVGDDKETSETIALQVNFGKIDDSEAGNAKAKVKLSNVSLVDTEDDSELVRNGSFSNGDDWYCGITSPAEGSYKYEDGSAILDVEKSGDANWNYQLQQSGLKLEQGHTYRFSMDAVADADRMVEISLLDPDNGYNWYAGTKATIEKSAMGAAGTGSSKREITSGRITTQGLHDFTYGRFEARAKVPEGKGYLPAFWLMATDEGLYGQWPKCGEIDIMEVMGQDVSKSYHTIHYGYSAGSGHKENQGSKVLSDGSFADEYHTYRVDWEPGLITWYVDDEKVYSTNDWYTGSDDNNQVTYPAPFDQDFYIILNLAVGGSWVGYPDDSVYEHMNDDSFAVDYVRVYQKSAEEYEKAEAETKRPEKEPVKFREPDEAGNYVINGDFAKDIAFDGAEDASDDNWKLHLESDAKDTKYTVKDNQIKINPTAVGSQPHSVQLKQQNIPMYKGWEYELTFDAVADEDRDIIIDVEGPDRGWIRYMQDTSVPVSTKKQSYTYTFTMNEKTDANGSLEFNLGKQNSTAAVTISNVKLIHKSGDEIVTDDSKTIRPDGNYIYNGGFDQGENRLGYWDINNKEAVSVTNKRNSRLLKVVAPKGTTKANPVKVSQSELSPMIAGQYELSFNGYADVKDGLTVNVAGKTYTPELTNENGSYSHKFVLDNNLDRKDSNIEFLFTKPGEYYIDNVFLAEAALLKNGSFNAGLAGFSPYVYDSVKANYVIDNMNGNDNTFAITIDDTVADSEANSWYVQLNQDGIKLEKGKKYRVSFKAKSSIDRLIKYSLQEFEGNWTNYSGTGAVEIGNEWKTFTNDFVMESETDPNTRFNITMGSVDGIRITEKHDVYIDDISLIELSDEAGGNDEPTKPSQPSIPSQPSVNPAPSGNGQSSSNSGVVSTPATSQKVADTKTPLAGNVPIVKDTKIADNKTNGKRQDSNNVESGKTKNNTEDSNTKDTVEDTAKEETKEVVEDESVDSNKAKEEKIEEPEAPKAAEKEHVGFFAAIVNFFKAILDFFKSLF</sequence>
<name>A0A927U4P7_9FIRM</name>
<accession>A0A927U4P7</accession>
<dbReference type="Pfam" id="PF02018">
    <property type="entry name" value="CBM_4_9"/>
    <property type="match status" value="3"/>
</dbReference>
<feature type="domain" description="GH16" evidence="4">
    <location>
        <begin position="185"/>
        <end position="474"/>
    </location>
</feature>
<organism evidence="5 6">
    <name type="scientific">Pseudobutyrivibrio ruminis</name>
    <dbReference type="NCBI Taxonomy" id="46206"/>
    <lineage>
        <taxon>Bacteria</taxon>
        <taxon>Bacillati</taxon>
        <taxon>Bacillota</taxon>
        <taxon>Clostridia</taxon>
        <taxon>Lachnospirales</taxon>
        <taxon>Lachnospiraceae</taxon>
        <taxon>Pseudobutyrivibrio</taxon>
    </lineage>
</organism>
<comment type="similarity">
    <text evidence="1">Belongs to the glycosyl hydrolase 16 family.</text>
</comment>
<dbReference type="PANTHER" id="PTHR10963">
    <property type="entry name" value="GLYCOSYL HYDROLASE-RELATED"/>
    <property type="match status" value="1"/>
</dbReference>
<dbReference type="PROSITE" id="PS51762">
    <property type="entry name" value="GH16_2"/>
    <property type="match status" value="1"/>
</dbReference>
<reference evidence="5" key="1">
    <citation type="submission" date="2019-04" db="EMBL/GenBank/DDBJ databases">
        <title>Evolution of Biomass-Degrading Anaerobic Consortia Revealed by Metagenomics.</title>
        <authorList>
            <person name="Peng X."/>
        </authorList>
    </citation>
    <scope>NUCLEOTIDE SEQUENCE</scope>
    <source>
        <strain evidence="5">SIG311</strain>
    </source>
</reference>
<dbReference type="Pfam" id="PF00722">
    <property type="entry name" value="Glyco_hydro_16"/>
    <property type="match status" value="1"/>
</dbReference>
<protein>
    <submittedName>
        <fullName evidence="5">Glycosyl hydrolase family protein</fullName>
    </submittedName>
</protein>